<evidence type="ECO:0000256" key="2">
    <source>
        <dbReference type="ARBA" id="ARBA00012502"/>
    </source>
</evidence>
<dbReference type="EC" id="1.8.4.11" evidence="2"/>
<dbReference type="InterPro" id="IPR036509">
    <property type="entry name" value="Met_Sox_Rdtase_MsrA_sf"/>
</dbReference>
<dbReference type="GO" id="GO:0008113">
    <property type="term" value="F:peptide-methionine (S)-S-oxide reductase activity"/>
    <property type="evidence" value="ECO:0007669"/>
    <property type="project" value="UniProtKB-EC"/>
</dbReference>
<dbReference type="OMA" id="GRQICTE"/>
<dbReference type="NCBIfam" id="TIGR00401">
    <property type="entry name" value="msrA"/>
    <property type="match status" value="1"/>
</dbReference>
<keyword evidence="3" id="KW-0560">Oxidoreductase</keyword>
<feature type="non-terminal residue" evidence="6">
    <location>
        <position position="1"/>
    </location>
</feature>
<dbReference type="PANTHER" id="PTHR43774:SF1">
    <property type="entry name" value="PEPTIDE METHIONINE SULFOXIDE REDUCTASE MSRA 2"/>
    <property type="match status" value="1"/>
</dbReference>
<evidence type="ECO:0000259" key="5">
    <source>
        <dbReference type="Pfam" id="PF01625"/>
    </source>
</evidence>
<dbReference type="STRING" id="691883.A0A058ZCC4"/>
<accession>A0A058ZCC4</accession>
<evidence type="ECO:0000256" key="1">
    <source>
        <dbReference type="ARBA" id="ARBA00005591"/>
    </source>
</evidence>
<sequence>VCSGTTGHAEALEVEFDPSQVSFPTLVEFFLRIHDASDINGQGPDRGTQYRSGVYFTSEEQHQQALQVLDQVGRDHYGPAGLTIATELVPAQKFWTAEEYHQRYLVKNPGGYECPTHYMRW</sequence>
<dbReference type="Pfam" id="PF01625">
    <property type="entry name" value="PMSR"/>
    <property type="match status" value="1"/>
</dbReference>
<feature type="domain" description="Peptide methionine sulphoxide reductase MsrA" evidence="5">
    <location>
        <begin position="1"/>
        <end position="114"/>
    </location>
</feature>
<dbReference type="RefSeq" id="XP_009494210.1">
    <property type="nucleotide sequence ID" value="XM_009495935.1"/>
</dbReference>
<dbReference type="OrthoDB" id="77405at2759"/>
<dbReference type="SUPFAM" id="SSF55068">
    <property type="entry name" value="Peptide methionine sulfoxide reductase"/>
    <property type="match status" value="1"/>
</dbReference>
<protein>
    <recommendedName>
        <fullName evidence="2">peptide-methionine (S)-S-oxide reductase</fullName>
        <ecNumber evidence="2">1.8.4.11</ecNumber>
    </recommendedName>
    <alternativeName>
        <fullName evidence="4">Peptide-methionine (S)-S-oxide reductase</fullName>
    </alternativeName>
</protein>
<dbReference type="eggNOG" id="KOG1635">
    <property type="taxonomic scope" value="Eukaryota"/>
</dbReference>
<organism evidence="6">
    <name type="scientific">Fonticula alba</name>
    <name type="common">Slime mold</name>
    <dbReference type="NCBI Taxonomy" id="691883"/>
    <lineage>
        <taxon>Eukaryota</taxon>
        <taxon>Rotosphaerida</taxon>
        <taxon>Fonticulaceae</taxon>
        <taxon>Fonticula</taxon>
    </lineage>
</organism>
<proteinExistence type="inferred from homology"/>
<dbReference type="AlphaFoldDB" id="A0A058ZCC4"/>
<evidence type="ECO:0000256" key="3">
    <source>
        <dbReference type="ARBA" id="ARBA00023002"/>
    </source>
</evidence>
<dbReference type="Gene3D" id="3.30.1060.10">
    <property type="entry name" value="Peptide methionine sulphoxide reductase MsrA"/>
    <property type="match status" value="1"/>
</dbReference>
<gene>
    <name evidence="6" type="ORF">H696_02036</name>
</gene>
<evidence type="ECO:0000256" key="4">
    <source>
        <dbReference type="ARBA" id="ARBA00030643"/>
    </source>
</evidence>
<keyword evidence="7" id="KW-1185">Reference proteome</keyword>
<dbReference type="PANTHER" id="PTHR43774">
    <property type="entry name" value="PEPTIDE METHIONINE SULFOXIDE REDUCTASE"/>
    <property type="match status" value="1"/>
</dbReference>
<evidence type="ECO:0000313" key="6">
    <source>
        <dbReference type="EMBL" id="KCV71087.1"/>
    </source>
</evidence>
<reference evidence="6" key="1">
    <citation type="submission" date="2013-04" db="EMBL/GenBank/DDBJ databases">
        <title>The Genome Sequence of Fonticula alba ATCC 38817.</title>
        <authorList>
            <consortium name="The Broad Institute Genomics Platform"/>
            <person name="Russ C."/>
            <person name="Cuomo C."/>
            <person name="Burger G."/>
            <person name="Gray M.W."/>
            <person name="Holland P.W.H."/>
            <person name="King N."/>
            <person name="Lang F.B.F."/>
            <person name="Roger A.J."/>
            <person name="Ruiz-Trillo I."/>
            <person name="Brown M."/>
            <person name="Walker B."/>
            <person name="Young S."/>
            <person name="Zeng Q."/>
            <person name="Gargeya S."/>
            <person name="Fitzgerald M."/>
            <person name="Haas B."/>
            <person name="Abouelleil A."/>
            <person name="Allen A.W."/>
            <person name="Alvarado L."/>
            <person name="Arachchi H.M."/>
            <person name="Berlin A.M."/>
            <person name="Chapman S.B."/>
            <person name="Gainer-Dewar J."/>
            <person name="Goldberg J."/>
            <person name="Griggs A."/>
            <person name="Gujja S."/>
            <person name="Hansen M."/>
            <person name="Howarth C."/>
            <person name="Imamovic A."/>
            <person name="Ireland A."/>
            <person name="Larimer J."/>
            <person name="McCowan C."/>
            <person name="Murphy C."/>
            <person name="Pearson M."/>
            <person name="Poon T.W."/>
            <person name="Priest M."/>
            <person name="Roberts A."/>
            <person name="Saif S."/>
            <person name="Shea T."/>
            <person name="Sisk P."/>
            <person name="Sykes S."/>
            <person name="Wortman J."/>
            <person name="Nusbaum C."/>
            <person name="Birren B."/>
        </authorList>
    </citation>
    <scope>NUCLEOTIDE SEQUENCE [LARGE SCALE GENOMIC DNA]</scope>
    <source>
        <strain evidence="6">ATCC 38817</strain>
    </source>
</reference>
<dbReference type="InterPro" id="IPR002569">
    <property type="entry name" value="Met_Sox_Rdtase_MsrA_dom"/>
</dbReference>
<dbReference type="Proteomes" id="UP000030693">
    <property type="component" value="Unassembled WGS sequence"/>
</dbReference>
<name>A0A058ZCC4_FONAL</name>
<comment type="similarity">
    <text evidence="1">Belongs to the MsrA Met sulfoxide reductase family.</text>
</comment>
<dbReference type="GeneID" id="20526761"/>
<dbReference type="EMBL" id="KB932203">
    <property type="protein sequence ID" value="KCV71087.1"/>
    <property type="molecule type" value="Genomic_DNA"/>
</dbReference>
<evidence type="ECO:0000313" key="7">
    <source>
        <dbReference type="Proteomes" id="UP000030693"/>
    </source>
</evidence>